<proteinExistence type="inferred from homology"/>
<protein>
    <submittedName>
        <fullName evidence="10">TonB-dependent receptor</fullName>
    </submittedName>
</protein>
<evidence type="ECO:0000256" key="6">
    <source>
        <dbReference type="ARBA" id="ARBA00023136"/>
    </source>
</evidence>
<dbReference type="Proteomes" id="UP000599024">
    <property type="component" value="Unassembled WGS sequence"/>
</dbReference>
<evidence type="ECO:0000256" key="7">
    <source>
        <dbReference type="ARBA" id="ARBA00023237"/>
    </source>
</evidence>
<dbReference type="EMBL" id="JACNLK010000020">
    <property type="protein sequence ID" value="MBC8207866.1"/>
    <property type="molecule type" value="Genomic_DNA"/>
</dbReference>
<dbReference type="InterPro" id="IPR039426">
    <property type="entry name" value="TonB-dep_rcpt-like"/>
</dbReference>
<keyword evidence="4 8" id="KW-0812">Transmembrane</keyword>
<reference evidence="10 11" key="1">
    <citation type="submission" date="2020-08" db="EMBL/GenBank/DDBJ databases">
        <title>Bridging the membrane lipid divide: bacteria of the FCB group superphylum have the potential to synthesize archaeal ether lipids.</title>
        <authorList>
            <person name="Villanueva L."/>
            <person name="Von Meijenfeldt F.A.B."/>
            <person name="Westbye A.B."/>
            <person name="Yadav S."/>
            <person name="Hopmans E.C."/>
            <person name="Dutilh B.E."/>
            <person name="Sinninghe Damste J.S."/>
        </authorList>
    </citation>
    <scope>NUCLEOTIDE SEQUENCE [LARGE SCALE GENOMIC DNA]</scope>
    <source>
        <strain evidence="10">NIOZ-UU81</strain>
    </source>
</reference>
<comment type="similarity">
    <text evidence="8">Belongs to the TonB-dependent receptor family.</text>
</comment>
<name>A0A8J6N9X9_9BACT</name>
<evidence type="ECO:0000313" key="10">
    <source>
        <dbReference type="EMBL" id="MBC8207866.1"/>
    </source>
</evidence>
<evidence type="ECO:0000256" key="2">
    <source>
        <dbReference type="ARBA" id="ARBA00022448"/>
    </source>
</evidence>
<evidence type="ECO:0000256" key="4">
    <source>
        <dbReference type="ARBA" id="ARBA00022692"/>
    </source>
</evidence>
<dbReference type="AlphaFoldDB" id="A0A8J6N9X9"/>
<keyword evidence="7 8" id="KW-0998">Cell outer membrane</keyword>
<keyword evidence="6 8" id="KW-0472">Membrane</keyword>
<comment type="subcellular location">
    <subcellularLocation>
        <location evidence="1 8">Cell outer membrane</location>
        <topology evidence="1 8">Multi-pass membrane protein</topology>
    </subcellularLocation>
</comment>
<dbReference type="PROSITE" id="PS52016">
    <property type="entry name" value="TONB_DEPENDENT_REC_3"/>
    <property type="match status" value="1"/>
</dbReference>
<dbReference type="GO" id="GO:0044718">
    <property type="term" value="P:siderophore transmembrane transport"/>
    <property type="evidence" value="ECO:0007669"/>
    <property type="project" value="TreeGrafter"/>
</dbReference>
<evidence type="ECO:0000259" key="9">
    <source>
        <dbReference type="Pfam" id="PF00593"/>
    </source>
</evidence>
<evidence type="ECO:0000256" key="5">
    <source>
        <dbReference type="ARBA" id="ARBA00023077"/>
    </source>
</evidence>
<dbReference type="InterPro" id="IPR000531">
    <property type="entry name" value="Beta-barrel_TonB"/>
</dbReference>
<accession>A0A8J6N9X9</accession>
<evidence type="ECO:0000256" key="8">
    <source>
        <dbReference type="PROSITE-ProRule" id="PRU01360"/>
    </source>
</evidence>
<gene>
    <name evidence="10" type="ORF">H8E79_01695</name>
</gene>
<dbReference type="GO" id="GO:0009279">
    <property type="term" value="C:cell outer membrane"/>
    <property type="evidence" value="ECO:0007669"/>
    <property type="project" value="UniProtKB-SubCell"/>
</dbReference>
<dbReference type="GO" id="GO:0015344">
    <property type="term" value="F:siderophore uptake transmembrane transporter activity"/>
    <property type="evidence" value="ECO:0007669"/>
    <property type="project" value="TreeGrafter"/>
</dbReference>
<keyword evidence="3 8" id="KW-1134">Transmembrane beta strand</keyword>
<dbReference type="Gene3D" id="2.40.170.20">
    <property type="entry name" value="TonB-dependent receptor, beta-barrel domain"/>
    <property type="match status" value="1"/>
</dbReference>
<comment type="caution">
    <text evidence="10">The sequence shown here is derived from an EMBL/GenBank/DDBJ whole genome shotgun (WGS) entry which is preliminary data.</text>
</comment>
<evidence type="ECO:0000256" key="1">
    <source>
        <dbReference type="ARBA" id="ARBA00004571"/>
    </source>
</evidence>
<dbReference type="Pfam" id="PF00593">
    <property type="entry name" value="TonB_dep_Rec_b-barrel"/>
    <property type="match status" value="1"/>
</dbReference>
<dbReference type="PANTHER" id="PTHR30069">
    <property type="entry name" value="TONB-DEPENDENT OUTER MEMBRANE RECEPTOR"/>
    <property type="match status" value="1"/>
</dbReference>
<evidence type="ECO:0000256" key="3">
    <source>
        <dbReference type="ARBA" id="ARBA00022452"/>
    </source>
</evidence>
<keyword evidence="10" id="KW-0675">Receptor</keyword>
<keyword evidence="2 8" id="KW-0813">Transport</keyword>
<organism evidence="10 11">
    <name type="scientific">Candidatus Desulfatifera sulfidica</name>
    <dbReference type="NCBI Taxonomy" id="2841691"/>
    <lineage>
        <taxon>Bacteria</taxon>
        <taxon>Pseudomonadati</taxon>
        <taxon>Thermodesulfobacteriota</taxon>
        <taxon>Desulfobulbia</taxon>
        <taxon>Desulfobulbales</taxon>
        <taxon>Desulfobulbaceae</taxon>
        <taxon>Candidatus Desulfatifera</taxon>
    </lineage>
</organism>
<sequence>MYLVDDKTEVSGGHLLGRWHRIFSKTSEMTFQAYYDRTSRTEAYLAQELEVFDLDFQHRWRGIQKHDIIWGARYRYSKDDFVPSYVVTFDQESRNDELYSFFVQDEITLVDDRLWLTLGSKFEHNDYTGTEIQPSGRLLWIPKHNHRLWTSISRAVRTPSRLESDGLLVTAVMPPSAESLLPVEVLFASDQTFDSENLTAYEVGYRFITDRNLSIDLTAFYNDYDELRSVSEPTIIPQLLPPTPHVESLYYFVNDSQARSYGLELALAYQVTDWLQVDLGYSYINSDADFLAEEPTHQVSLRSAFKIRDDLDLDVWLRYVDKTRSLFTTNEDGYYEIDEYLACDIRLAWRPTEKLELSLVGQNLLDGGHLEFVQEKFTFPTELPRGVYGKVSYKF</sequence>
<keyword evidence="5" id="KW-0798">TonB box</keyword>
<feature type="domain" description="TonB-dependent receptor-like beta-barrel" evidence="9">
    <location>
        <begin position="34"/>
        <end position="364"/>
    </location>
</feature>
<dbReference type="PANTHER" id="PTHR30069:SF37">
    <property type="entry name" value="FERRIC VIBRIOBACTIN RECEPTOR VIUA"/>
    <property type="match status" value="1"/>
</dbReference>
<evidence type="ECO:0000313" key="11">
    <source>
        <dbReference type="Proteomes" id="UP000599024"/>
    </source>
</evidence>
<dbReference type="InterPro" id="IPR036942">
    <property type="entry name" value="Beta-barrel_TonB_sf"/>
</dbReference>
<dbReference type="SUPFAM" id="SSF56935">
    <property type="entry name" value="Porins"/>
    <property type="match status" value="1"/>
</dbReference>